<proteinExistence type="predicted"/>
<protein>
    <submittedName>
        <fullName evidence="1">Uncharacterized protein</fullName>
    </submittedName>
</protein>
<dbReference type="AlphaFoldDB" id="A0A6S7AUZ4"/>
<organism evidence="1 2">
    <name type="scientific">Pararobbsia alpina</name>
    <dbReference type="NCBI Taxonomy" id="621374"/>
    <lineage>
        <taxon>Bacteria</taxon>
        <taxon>Pseudomonadati</taxon>
        <taxon>Pseudomonadota</taxon>
        <taxon>Betaproteobacteria</taxon>
        <taxon>Burkholderiales</taxon>
        <taxon>Burkholderiaceae</taxon>
        <taxon>Pararobbsia</taxon>
    </lineage>
</organism>
<gene>
    <name evidence="1" type="ORF">LMG28138_00541</name>
</gene>
<accession>A0A6S7AUZ4</accession>
<name>A0A6S7AUZ4_9BURK</name>
<sequence>MKIARQPNLKPDRALEKEIARIRDALPDIVAREASEIASKQHDNRVAALDDIQRRITQGERTPFAQAFFECLLEWLAQREHYDTAQAVRTFIDERFAPTRTG</sequence>
<dbReference type="RefSeq" id="WP_175103102.1">
    <property type="nucleotide sequence ID" value="NZ_CADIKM010000002.1"/>
</dbReference>
<keyword evidence="2" id="KW-1185">Reference proteome</keyword>
<reference evidence="1 2" key="1">
    <citation type="submission" date="2020-04" db="EMBL/GenBank/DDBJ databases">
        <authorList>
            <person name="De Canck E."/>
        </authorList>
    </citation>
    <scope>NUCLEOTIDE SEQUENCE [LARGE SCALE GENOMIC DNA]</scope>
    <source>
        <strain evidence="1 2">LMG 28138</strain>
    </source>
</reference>
<dbReference type="Proteomes" id="UP000494115">
    <property type="component" value="Unassembled WGS sequence"/>
</dbReference>
<evidence type="ECO:0000313" key="1">
    <source>
        <dbReference type="EMBL" id="CAB3778647.1"/>
    </source>
</evidence>
<evidence type="ECO:0000313" key="2">
    <source>
        <dbReference type="Proteomes" id="UP000494115"/>
    </source>
</evidence>
<dbReference type="EMBL" id="CADIKM010000002">
    <property type="protein sequence ID" value="CAB3778647.1"/>
    <property type="molecule type" value="Genomic_DNA"/>
</dbReference>